<sequence>MKQKSLFQSLMNSFILLSVTMGGLNLAFVLYMLRHAEIDIHITLPWLLVYLILFGAIIGGYSLWTASRITSPLNKISEAIRQMRQGSYAQRLEMAGSYEFTIIQQQFNDMAAQLEQAQANNRQLEETKKQMLADLSHDLRSPIASIQGYARHCTLAW</sequence>
<feature type="transmembrane region" description="Helical" evidence="15">
    <location>
        <begin position="45"/>
        <end position="64"/>
    </location>
</feature>
<evidence type="ECO:0000256" key="12">
    <source>
        <dbReference type="ARBA" id="ARBA00023012"/>
    </source>
</evidence>
<feature type="transmembrane region" description="Helical" evidence="15">
    <location>
        <begin position="12"/>
        <end position="33"/>
    </location>
</feature>
<evidence type="ECO:0000256" key="9">
    <source>
        <dbReference type="ARBA" id="ARBA00022777"/>
    </source>
</evidence>
<dbReference type="EC" id="2.7.13.3" evidence="3"/>
<gene>
    <name evidence="17" type="ORF">Q5741_20660</name>
</gene>
<dbReference type="InterPro" id="IPR050398">
    <property type="entry name" value="HssS/ArlS-like"/>
</dbReference>
<evidence type="ECO:0000256" key="3">
    <source>
        <dbReference type="ARBA" id="ARBA00012438"/>
    </source>
</evidence>
<evidence type="ECO:0000313" key="18">
    <source>
        <dbReference type="Proteomes" id="UP001240171"/>
    </source>
</evidence>
<name>A0ABT9CIU2_9BACL</name>
<dbReference type="CDD" id="cd06225">
    <property type="entry name" value="HAMP"/>
    <property type="match status" value="1"/>
</dbReference>
<keyword evidence="8" id="KW-0547">Nucleotide-binding</keyword>
<evidence type="ECO:0000256" key="11">
    <source>
        <dbReference type="ARBA" id="ARBA00022989"/>
    </source>
</evidence>
<keyword evidence="18" id="KW-1185">Reference proteome</keyword>
<dbReference type="EMBL" id="JAUQTB010000023">
    <property type="protein sequence ID" value="MDO7908800.1"/>
    <property type="molecule type" value="Genomic_DNA"/>
</dbReference>
<evidence type="ECO:0000256" key="13">
    <source>
        <dbReference type="ARBA" id="ARBA00023136"/>
    </source>
</evidence>
<feature type="coiled-coil region" evidence="14">
    <location>
        <begin position="107"/>
        <end position="134"/>
    </location>
</feature>
<keyword evidence="14" id="KW-0175">Coiled coil</keyword>
<accession>A0ABT9CIU2</accession>
<keyword evidence="5" id="KW-0597">Phosphoprotein</keyword>
<dbReference type="SUPFAM" id="SSF47384">
    <property type="entry name" value="Homodimeric domain of signal transducing histidine kinase"/>
    <property type="match status" value="1"/>
</dbReference>
<evidence type="ECO:0000313" key="17">
    <source>
        <dbReference type="EMBL" id="MDO7908800.1"/>
    </source>
</evidence>
<protein>
    <recommendedName>
        <fullName evidence="3">histidine kinase</fullName>
        <ecNumber evidence="3">2.7.13.3</ecNumber>
    </recommendedName>
</protein>
<dbReference type="Proteomes" id="UP001240171">
    <property type="component" value="Unassembled WGS sequence"/>
</dbReference>
<dbReference type="Gene3D" id="6.10.340.10">
    <property type="match status" value="1"/>
</dbReference>
<dbReference type="SUPFAM" id="SSF158472">
    <property type="entry name" value="HAMP domain-like"/>
    <property type="match status" value="1"/>
</dbReference>
<keyword evidence="11 15" id="KW-1133">Transmembrane helix</keyword>
<evidence type="ECO:0000256" key="6">
    <source>
        <dbReference type="ARBA" id="ARBA00022679"/>
    </source>
</evidence>
<keyword evidence="4" id="KW-1003">Cell membrane</keyword>
<dbReference type="PANTHER" id="PTHR45528">
    <property type="entry name" value="SENSOR HISTIDINE KINASE CPXA"/>
    <property type="match status" value="1"/>
</dbReference>
<dbReference type="PANTHER" id="PTHR45528:SF1">
    <property type="entry name" value="SENSOR HISTIDINE KINASE CPXA"/>
    <property type="match status" value="1"/>
</dbReference>
<evidence type="ECO:0000256" key="10">
    <source>
        <dbReference type="ARBA" id="ARBA00022840"/>
    </source>
</evidence>
<proteinExistence type="predicted"/>
<dbReference type="Pfam" id="PF00512">
    <property type="entry name" value="HisKA"/>
    <property type="match status" value="1"/>
</dbReference>
<keyword evidence="10" id="KW-0067">ATP-binding</keyword>
<keyword evidence="6" id="KW-0808">Transferase</keyword>
<feature type="domain" description="HAMP" evidence="16">
    <location>
        <begin position="67"/>
        <end position="119"/>
    </location>
</feature>
<evidence type="ECO:0000256" key="2">
    <source>
        <dbReference type="ARBA" id="ARBA00004651"/>
    </source>
</evidence>
<comment type="catalytic activity">
    <reaction evidence="1">
        <text>ATP + protein L-histidine = ADP + protein N-phospho-L-histidine.</text>
        <dbReference type="EC" id="2.7.13.3"/>
    </reaction>
</comment>
<dbReference type="InterPro" id="IPR036097">
    <property type="entry name" value="HisK_dim/P_sf"/>
</dbReference>
<evidence type="ECO:0000256" key="1">
    <source>
        <dbReference type="ARBA" id="ARBA00000085"/>
    </source>
</evidence>
<evidence type="ECO:0000256" key="4">
    <source>
        <dbReference type="ARBA" id="ARBA00022475"/>
    </source>
</evidence>
<comment type="caution">
    <text evidence="17">The sequence shown here is derived from an EMBL/GenBank/DDBJ whole genome shotgun (WGS) entry which is preliminary data.</text>
</comment>
<evidence type="ECO:0000259" key="16">
    <source>
        <dbReference type="PROSITE" id="PS50885"/>
    </source>
</evidence>
<dbReference type="CDD" id="cd00082">
    <property type="entry name" value="HisKA"/>
    <property type="match status" value="1"/>
</dbReference>
<dbReference type="SMART" id="SM00304">
    <property type="entry name" value="HAMP"/>
    <property type="match status" value="1"/>
</dbReference>
<dbReference type="InterPro" id="IPR003661">
    <property type="entry name" value="HisK_dim/P_dom"/>
</dbReference>
<comment type="subcellular location">
    <subcellularLocation>
        <location evidence="2">Cell membrane</location>
        <topology evidence="2">Multi-pass membrane protein</topology>
    </subcellularLocation>
</comment>
<dbReference type="PROSITE" id="PS50885">
    <property type="entry name" value="HAMP"/>
    <property type="match status" value="1"/>
</dbReference>
<evidence type="ECO:0000256" key="7">
    <source>
        <dbReference type="ARBA" id="ARBA00022692"/>
    </source>
</evidence>
<reference evidence="17 18" key="1">
    <citation type="submission" date="2023-07" db="EMBL/GenBank/DDBJ databases">
        <title>Paenibacillus sp. JX-17 nov. isolated from soil.</title>
        <authorList>
            <person name="Wan Y."/>
            <person name="Liu B."/>
        </authorList>
    </citation>
    <scope>NUCLEOTIDE SEQUENCE [LARGE SCALE GENOMIC DNA]</scope>
    <source>
        <strain evidence="17 18">JX-17</strain>
    </source>
</reference>
<evidence type="ECO:0000256" key="14">
    <source>
        <dbReference type="SAM" id="Coils"/>
    </source>
</evidence>
<keyword evidence="9" id="KW-0418">Kinase</keyword>
<keyword evidence="7 15" id="KW-0812">Transmembrane</keyword>
<organism evidence="17 18">
    <name type="scientific">Paenibacillus lacisoli</name>
    <dbReference type="NCBI Taxonomy" id="3064525"/>
    <lineage>
        <taxon>Bacteria</taxon>
        <taxon>Bacillati</taxon>
        <taxon>Bacillota</taxon>
        <taxon>Bacilli</taxon>
        <taxon>Bacillales</taxon>
        <taxon>Paenibacillaceae</taxon>
        <taxon>Paenibacillus</taxon>
    </lineage>
</organism>
<evidence type="ECO:0000256" key="8">
    <source>
        <dbReference type="ARBA" id="ARBA00022741"/>
    </source>
</evidence>
<dbReference type="InterPro" id="IPR003660">
    <property type="entry name" value="HAMP_dom"/>
</dbReference>
<evidence type="ECO:0000256" key="5">
    <source>
        <dbReference type="ARBA" id="ARBA00022553"/>
    </source>
</evidence>
<keyword evidence="13 15" id="KW-0472">Membrane</keyword>
<keyword evidence="12" id="KW-0902">Two-component regulatory system</keyword>
<dbReference type="Gene3D" id="1.10.287.130">
    <property type="match status" value="1"/>
</dbReference>
<dbReference type="Pfam" id="PF00672">
    <property type="entry name" value="HAMP"/>
    <property type="match status" value="1"/>
</dbReference>
<evidence type="ECO:0000256" key="15">
    <source>
        <dbReference type="SAM" id="Phobius"/>
    </source>
</evidence>